<dbReference type="EMBL" id="MU007011">
    <property type="protein sequence ID" value="KAF2436057.1"/>
    <property type="molecule type" value="Genomic_DNA"/>
</dbReference>
<comment type="caution">
    <text evidence="1">The sequence shown here is derived from an EMBL/GenBank/DDBJ whole genome shotgun (WGS) entry which is preliminary data.</text>
</comment>
<evidence type="ECO:0000313" key="2">
    <source>
        <dbReference type="Proteomes" id="UP000800235"/>
    </source>
</evidence>
<dbReference type="AlphaFoldDB" id="A0A9P4U4K6"/>
<dbReference type="Proteomes" id="UP000800235">
    <property type="component" value="Unassembled WGS sequence"/>
</dbReference>
<organism evidence="1 2">
    <name type="scientific">Tothia fuscella</name>
    <dbReference type="NCBI Taxonomy" id="1048955"/>
    <lineage>
        <taxon>Eukaryota</taxon>
        <taxon>Fungi</taxon>
        <taxon>Dikarya</taxon>
        <taxon>Ascomycota</taxon>
        <taxon>Pezizomycotina</taxon>
        <taxon>Dothideomycetes</taxon>
        <taxon>Pleosporomycetidae</taxon>
        <taxon>Venturiales</taxon>
        <taxon>Cylindrosympodiaceae</taxon>
        <taxon>Tothia</taxon>
    </lineage>
</organism>
<keyword evidence="2" id="KW-1185">Reference proteome</keyword>
<reference evidence="1" key="1">
    <citation type="journal article" date="2020" name="Stud. Mycol.">
        <title>101 Dothideomycetes genomes: a test case for predicting lifestyles and emergence of pathogens.</title>
        <authorList>
            <person name="Haridas S."/>
            <person name="Albert R."/>
            <person name="Binder M."/>
            <person name="Bloem J."/>
            <person name="Labutti K."/>
            <person name="Salamov A."/>
            <person name="Andreopoulos B."/>
            <person name="Baker S."/>
            <person name="Barry K."/>
            <person name="Bills G."/>
            <person name="Bluhm B."/>
            <person name="Cannon C."/>
            <person name="Castanera R."/>
            <person name="Culley D."/>
            <person name="Daum C."/>
            <person name="Ezra D."/>
            <person name="Gonzalez J."/>
            <person name="Henrissat B."/>
            <person name="Kuo A."/>
            <person name="Liang C."/>
            <person name="Lipzen A."/>
            <person name="Lutzoni F."/>
            <person name="Magnuson J."/>
            <person name="Mondo S."/>
            <person name="Nolan M."/>
            <person name="Ohm R."/>
            <person name="Pangilinan J."/>
            <person name="Park H.-J."/>
            <person name="Ramirez L."/>
            <person name="Alfaro M."/>
            <person name="Sun H."/>
            <person name="Tritt A."/>
            <person name="Yoshinaga Y."/>
            <person name="Zwiers L.-H."/>
            <person name="Turgeon B."/>
            <person name="Goodwin S."/>
            <person name="Spatafora J."/>
            <person name="Crous P."/>
            <person name="Grigoriev I."/>
        </authorList>
    </citation>
    <scope>NUCLEOTIDE SEQUENCE</scope>
    <source>
        <strain evidence="1">CBS 130266</strain>
    </source>
</reference>
<accession>A0A9P4U4K6</accession>
<sequence length="174" mass="19598">MESTCRVPGESTAQAVLLLETPCHSLRLNYSPGIQVQEKHVGVGRIERVKAKLALLFLQPAFASQRESEKLGGRKFMVNIKLGPPISDDGQHKTFEDEGESLSEMKMNSMRRKSSSRKIFFKLGISNQYDVNTNCSELMQSKQGKELLLPYSHDTQLESTKSDTQILKVFMFAL</sequence>
<name>A0A9P4U4K6_9PEZI</name>
<evidence type="ECO:0000313" key="1">
    <source>
        <dbReference type="EMBL" id="KAF2436057.1"/>
    </source>
</evidence>
<protein>
    <submittedName>
        <fullName evidence="1">Uncharacterized protein</fullName>
    </submittedName>
</protein>
<proteinExistence type="predicted"/>
<gene>
    <name evidence="1" type="ORF">EJ08DRAFT_674635</name>
</gene>